<keyword evidence="1" id="KW-0812">Transmembrane</keyword>
<sequence>MKTESDVSITQSPWKRFFTGVACLAIPVALIAWWIYVAETTMGGQAARVERFLNIFPSFLQNAQLVTWIQLAFTGAAFMLFFSGLVQKTFHKALSIAMLGFSGLIGLWLLFTLM</sequence>
<proteinExistence type="predicted"/>
<evidence type="ECO:0000313" key="3">
    <source>
        <dbReference type="Proteomes" id="UP000473278"/>
    </source>
</evidence>
<organism evidence="2 3">
    <name type="scientific">Halalkalibaculum roseum</name>
    <dbReference type="NCBI Taxonomy" id="2709311"/>
    <lineage>
        <taxon>Bacteria</taxon>
        <taxon>Pseudomonadati</taxon>
        <taxon>Balneolota</taxon>
        <taxon>Balneolia</taxon>
        <taxon>Balneolales</taxon>
        <taxon>Balneolaceae</taxon>
        <taxon>Halalkalibaculum</taxon>
    </lineage>
</organism>
<dbReference type="RefSeq" id="WP_165138799.1">
    <property type="nucleotide sequence ID" value="NZ_JAALLT010000001.1"/>
</dbReference>
<dbReference type="EMBL" id="JAALLT010000001">
    <property type="protein sequence ID" value="NGP75470.1"/>
    <property type="molecule type" value="Genomic_DNA"/>
</dbReference>
<evidence type="ECO:0000313" key="2">
    <source>
        <dbReference type="EMBL" id="NGP75470.1"/>
    </source>
</evidence>
<feature type="transmembrane region" description="Helical" evidence="1">
    <location>
        <begin position="65"/>
        <end position="86"/>
    </location>
</feature>
<accession>A0A6M1SRM5</accession>
<feature type="transmembrane region" description="Helical" evidence="1">
    <location>
        <begin position="17"/>
        <end position="36"/>
    </location>
</feature>
<keyword evidence="3" id="KW-1185">Reference proteome</keyword>
<gene>
    <name evidence="2" type="ORF">G3570_02415</name>
</gene>
<feature type="transmembrane region" description="Helical" evidence="1">
    <location>
        <begin position="93"/>
        <end position="111"/>
    </location>
</feature>
<evidence type="ECO:0000256" key="1">
    <source>
        <dbReference type="SAM" id="Phobius"/>
    </source>
</evidence>
<dbReference type="Proteomes" id="UP000473278">
    <property type="component" value="Unassembled WGS sequence"/>
</dbReference>
<reference evidence="2 3" key="1">
    <citation type="submission" date="2020-02" db="EMBL/GenBank/DDBJ databases">
        <title>Balneolaceae bacterium YR4-1, complete genome.</title>
        <authorList>
            <person name="Li Y."/>
            <person name="Wu S."/>
        </authorList>
    </citation>
    <scope>NUCLEOTIDE SEQUENCE [LARGE SCALE GENOMIC DNA]</scope>
    <source>
        <strain evidence="2 3">YR4-1</strain>
    </source>
</reference>
<dbReference type="AlphaFoldDB" id="A0A6M1SRM5"/>
<name>A0A6M1SRM5_9BACT</name>
<keyword evidence="1" id="KW-1133">Transmembrane helix</keyword>
<keyword evidence="1" id="KW-0472">Membrane</keyword>
<protein>
    <submittedName>
        <fullName evidence="2">Uncharacterized protein</fullName>
    </submittedName>
</protein>
<comment type="caution">
    <text evidence="2">The sequence shown here is derived from an EMBL/GenBank/DDBJ whole genome shotgun (WGS) entry which is preliminary data.</text>
</comment>